<sequence>MSSLTSTLLLHGAKEHLLALWSHINSSKTLLFPKTKNQKISISAAVALTGLYLIYRKLTLPPPNLRHIPRVNFVQFVGNLLKRRPFDEIYKETIAPLASATDHGVYAAIGMAGWTAFISKPESTKKLLLKTELFPKSTKTKAKRHTMLGKFLMGPNVLFLTDGPHWRAQRSVLNPAFHRSMPIQLFGELTQRLFGELDKVADDSPFDIVDIMHRWTLDAIGIAGFDFDFKATVEENSEWVVRYNHIIKDSVHPFFLLFPVFDSPRLWFLFPKRRKSHEELDLFLDKIQEIITHKREVLANSDKESTPDKKINEKDLLTLMLEAGEEENNRLTDEEIKSNLCAFFIAGHDTTASALSFAIYNLATHPEIQQKAREEAIRVLGDEPVDTLPTLDQIKDMPYIQMIIKETLRLYPIIPSTISRIVAEDTDVGGCVLYKGTPVTFNAMALHRHPLVWSNPDTFNPERFAPGGEAESVSKMGFGWVPFSNGARMCIGMNFSMTEQRVLLPMLLRKYEISLPLDSIHKEKVNITGMLFLKPYNLTVNLKRRY</sequence>
<organism evidence="9 10">
    <name type="scientific">Phascolomyces articulosus</name>
    <dbReference type="NCBI Taxonomy" id="60185"/>
    <lineage>
        <taxon>Eukaryota</taxon>
        <taxon>Fungi</taxon>
        <taxon>Fungi incertae sedis</taxon>
        <taxon>Mucoromycota</taxon>
        <taxon>Mucoromycotina</taxon>
        <taxon>Mucoromycetes</taxon>
        <taxon>Mucorales</taxon>
        <taxon>Lichtheimiaceae</taxon>
        <taxon>Phascolomyces</taxon>
    </lineage>
</organism>
<comment type="cofactor">
    <cofactor evidence="7">
        <name>heme</name>
        <dbReference type="ChEBI" id="CHEBI:30413"/>
    </cofactor>
</comment>
<dbReference type="GO" id="GO:0020037">
    <property type="term" value="F:heme binding"/>
    <property type="evidence" value="ECO:0007669"/>
    <property type="project" value="InterPro"/>
</dbReference>
<keyword evidence="2 7" id="KW-0349">Heme</keyword>
<evidence type="ECO:0000256" key="4">
    <source>
        <dbReference type="ARBA" id="ARBA00023002"/>
    </source>
</evidence>
<evidence type="ECO:0000256" key="7">
    <source>
        <dbReference type="PIRSR" id="PIRSR602401-1"/>
    </source>
</evidence>
<comment type="similarity">
    <text evidence="1 8">Belongs to the cytochrome P450 family.</text>
</comment>
<evidence type="ECO:0000256" key="5">
    <source>
        <dbReference type="ARBA" id="ARBA00023004"/>
    </source>
</evidence>
<dbReference type="EMBL" id="JAIXMP010000030">
    <property type="protein sequence ID" value="KAI9251375.1"/>
    <property type="molecule type" value="Genomic_DNA"/>
</dbReference>
<dbReference type="InterPro" id="IPR002401">
    <property type="entry name" value="Cyt_P450_E_grp-I"/>
</dbReference>
<dbReference type="GO" id="GO:0005506">
    <property type="term" value="F:iron ion binding"/>
    <property type="evidence" value="ECO:0007669"/>
    <property type="project" value="InterPro"/>
</dbReference>
<name>A0AAD5PBE9_9FUNG</name>
<evidence type="ECO:0000256" key="3">
    <source>
        <dbReference type="ARBA" id="ARBA00022723"/>
    </source>
</evidence>
<proteinExistence type="inferred from homology"/>
<dbReference type="InterPro" id="IPR036396">
    <property type="entry name" value="Cyt_P450_sf"/>
</dbReference>
<dbReference type="PANTHER" id="PTHR24291:SF50">
    <property type="entry name" value="BIFUNCTIONAL ALBAFLAVENONE MONOOXYGENASE_TERPENE SYNTHASE"/>
    <property type="match status" value="1"/>
</dbReference>
<feature type="binding site" description="axial binding residue" evidence="7">
    <location>
        <position position="490"/>
    </location>
    <ligand>
        <name>heme</name>
        <dbReference type="ChEBI" id="CHEBI:30413"/>
    </ligand>
    <ligandPart>
        <name>Fe</name>
        <dbReference type="ChEBI" id="CHEBI:18248"/>
    </ligandPart>
</feature>
<dbReference type="GO" id="GO:0016705">
    <property type="term" value="F:oxidoreductase activity, acting on paired donors, with incorporation or reduction of molecular oxygen"/>
    <property type="evidence" value="ECO:0007669"/>
    <property type="project" value="InterPro"/>
</dbReference>
<reference evidence="9" key="1">
    <citation type="journal article" date="2022" name="IScience">
        <title>Evolution of zygomycete secretomes and the origins of terrestrial fungal ecologies.</title>
        <authorList>
            <person name="Chang Y."/>
            <person name="Wang Y."/>
            <person name="Mondo S."/>
            <person name="Ahrendt S."/>
            <person name="Andreopoulos W."/>
            <person name="Barry K."/>
            <person name="Beard J."/>
            <person name="Benny G.L."/>
            <person name="Blankenship S."/>
            <person name="Bonito G."/>
            <person name="Cuomo C."/>
            <person name="Desiro A."/>
            <person name="Gervers K.A."/>
            <person name="Hundley H."/>
            <person name="Kuo A."/>
            <person name="LaButti K."/>
            <person name="Lang B.F."/>
            <person name="Lipzen A."/>
            <person name="O'Donnell K."/>
            <person name="Pangilinan J."/>
            <person name="Reynolds N."/>
            <person name="Sandor L."/>
            <person name="Smith M.E."/>
            <person name="Tsang A."/>
            <person name="Grigoriev I.V."/>
            <person name="Stajich J.E."/>
            <person name="Spatafora J.W."/>
        </authorList>
    </citation>
    <scope>NUCLEOTIDE SEQUENCE</scope>
    <source>
        <strain evidence="9">RSA 2281</strain>
    </source>
</reference>
<dbReference type="PANTHER" id="PTHR24291">
    <property type="entry name" value="CYTOCHROME P450 FAMILY 4"/>
    <property type="match status" value="1"/>
</dbReference>
<dbReference type="InterPro" id="IPR001128">
    <property type="entry name" value="Cyt_P450"/>
</dbReference>
<accession>A0AAD5PBE9</accession>
<gene>
    <name evidence="9" type="ORF">BDA99DRAFT_521690</name>
</gene>
<dbReference type="Pfam" id="PF00067">
    <property type="entry name" value="p450"/>
    <property type="match status" value="1"/>
</dbReference>
<reference evidence="9" key="2">
    <citation type="submission" date="2023-02" db="EMBL/GenBank/DDBJ databases">
        <authorList>
            <consortium name="DOE Joint Genome Institute"/>
            <person name="Mondo S.J."/>
            <person name="Chang Y."/>
            <person name="Wang Y."/>
            <person name="Ahrendt S."/>
            <person name="Andreopoulos W."/>
            <person name="Barry K."/>
            <person name="Beard J."/>
            <person name="Benny G.L."/>
            <person name="Blankenship S."/>
            <person name="Bonito G."/>
            <person name="Cuomo C."/>
            <person name="Desiro A."/>
            <person name="Gervers K.A."/>
            <person name="Hundley H."/>
            <person name="Kuo A."/>
            <person name="LaButti K."/>
            <person name="Lang B.F."/>
            <person name="Lipzen A."/>
            <person name="O'Donnell K."/>
            <person name="Pangilinan J."/>
            <person name="Reynolds N."/>
            <person name="Sandor L."/>
            <person name="Smith M.W."/>
            <person name="Tsang A."/>
            <person name="Grigoriev I.V."/>
            <person name="Stajich J.E."/>
            <person name="Spatafora J.W."/>
        </authorList>
    </citation>
    <scope>NUCLEOTIDE SEQUENCE</scope>
    <source>
        <strain evidence="9">RSA 2281</strain>
    </source>
</reference>
<dbReference type="InterPro" id="IPR050196">
    <property type="entry name" value="Cytochrome_P450_Monoox"/>
</dbReference>
<keyword evidence="6 8" id="KW-0503">Monooxygenase</keyword>
<evidence type="ECO:0000256" key="1">
    <source>
        <dbReference type="ARBA" id="ARBA00010617"/>
    </source>
</evidence>
<dbReference type="Gene3D" id="1.10.630.10">
    <property type="entry name" value="Cytochrome P450"/>
    <property type="match status" value="1"/>
</dbReference>
<dbReference type="PRINTS" id="PR00385">
    <property type="entry name" value="P450"/>
</dbReference>
<dbReference type="PRINTS" id="PR00463">
    <property type="entry name" value="EP450I"/>
</dbReference>
<dbReference type="GO" id="GO:0004497">
    <property type="term" value="F:monooxygenase activity"/>
    <property type="evidence" value="ECO:0007669"/>
    <property type="project" value="UniProtKB-KW"/>
</dbReference>
<comment type="caution">
    <text evidence="9">The sequence shown here is derived from an EMBL/GenBank/DDBJ whole genome shotgun (WGS) entry which is preliminary data.</text>
</comment>
<evidence type="ECO:0000256" key="6">
    <source>
        <dbReference type="ARBA" id="ARBA00023033"/>
    </source>
</evidence>
<dbReference type="PROSITE" id="PS00086">
    <property type="entry name" value="CYTOCHROME_P450"/>
    <property type="match status" value="1"/>
</dbReference>
<keyword evidence="10" id="KW-1185">Reference proteome</keyword>
<protein>
    <submittedName>
        <fullName evidence="9">Cytochrome P450</fullName>
    </submittedName>
</protein>
<keyword evidence="4 8" id="KW-0560">Oxidoreductase</keyword>
<evidence type="ECO:0000256" key="8">
    <source>
        <dbReference type="RuleBase" id="RU000461"/>
    </source>
</evidence>
<keyword evidence="5 7" id="KW-0408">Iron</keyword>
<evidence type="ECO:0000313" key="10">
    <source>
        <dbReference type="Proteomes" id="UP001209540"/>
    </source>
</evidence>
<dbReference type="SUPFAM" id="SSF48264">
    <property type="entry name" value="Cytochrome P450"/>
    <property type="match status" value="1"/>
</dbReference>
<keyword evidence="3 7" id="KW-0479">Metal-binding</keyword>
<evidence type="ECO:0000256" key="2">
    <source>
        <dbReference type="ARBA" id="ARBA00022617"/>
    </source>
</evidence>
<evidence type="ECO:0000313" key="9">
    <source>
        <dbReference type="EMBL" id="KAI9251375.1"/>
    </source>
</evidence>
<dbReference type="AlphaFoldDB" id="A0AAD5PBE9"/>
<dbReference type="Proteomes" id="UP001209540">
    <property type="component" value="Unassembled WGS sequence"/>
</dbReference>
<dbReference type="InterPro" id="IPR017972">
    <property type="entry name" value="Cyt_P450_CS"/>
</dbReference>